<proteinExistence type="predicted"/>
<accession>A0A9P4J8U2</accession>
<evidence type="ECO:0000313" key="1">
    <source>
        <dbReference type="EMBL" id="KAF2157462.1"/>
    </source>
</evidence>
<sequence>MIFFESIQSQSPEISPISNKSISTLSQTMNLRHGYFAMFFISSRSLLCGQHPPDWQGIRAFNPFFSFTILGSRCDQDCSARIFRASCPIVVRVYGKRFNKSLATTGSYFEIGYSTACWHAYVGNSERI</sequence>
<protein>
    <submittedName>
        <fullName evidence="1">Uncharacterized protein</fullName>
    </submittedName>
</protein>
<name>A0A9P4J8U2_9PEZI</name>
<comment type="caution">
    <text evidence="1">The sequence shown here is derived from an EMBL/GenBank/DDBJ whole genome shotgun (WGS) entry which is preliminary data.</text>
</comment>
<evidence type="ECO:0000313" key="2">
    <source>
        <dbReference type="Proteomes" id="UP000799439"/>
    </source>
</evidence>
<dbReference type="Proteomes" id="UP000799439">
    <property type="component" value="Unassembled WGS sequence"/>
</dbReference>
<keyword evidence="2" id="KW-1185">Reference proteome</keyword>
<dbReference type="EMBL" id="ML996081">
    <property type="protein sequence ID" value="KAF2157462.1"/>
    <property type="molecule type" value="Genomic_DNA"/>
</dbReference>
<gene>
    <name evidence="1" type="ORF">K461DRAFT_18600</name>
</gene>
<reference evidence="1" key="1">
    <citation type="journal article" date="2020" name="Stud. Mycol.">
        <title>101 Dothideomycetes genomes: a test case for predicting lifestyles and emergence of pathogens.</title>
        <authorList>
            <person name="Haridas S."/>
            <person name="Albert R."/>
            <person name="Binder M."/>
            <person name="Bloem J."/>
            <person name="Labutti K."/>
            <person name="Salamov A."/>
            <person name="Andreopoulos B."/>
            <person name="Baker S."/>
            <person name="Barry K."/>
            <person name="Bills G."/>
            <person name="Bluhm B."/>
            <person name="Cannon C."/>
            <person name="Castanera R."/>
            <person name="Culley D."/>
            <person name="Daum C."/>
            <person name="Ezra D."/>
            <person name="Gonzalez J."/>
            <person name="Henrissat B."/>
            <person name="Kuo A."/>
            <person name="Liang C."/>
            <person name="Lipzen A."/>
            <person name="Lutzoni F."/>
            <person name="Magnuson J."/>
            <person name="Mondo S."/>
            <person name="Nolan M."/>
            <person name="Ohm R."/>
            <person name="Pangilinan J."/>
            <person name="Park H.-J."/>
            <person name="Ramirez L."/>
            <person name="Alfaro M."/>
            <person name="Sun H."/>
            <person name="Tritt A."/>
            <person name="Yoshinaga Y."/>
            <person name="Zwiers L.-H."/>
            <person name="Turgeon B."/>
            <person name="Goodwin S."/>
            <person name="Spatafora J."/>
            <person name="Crous P."/>
            <person name="Grigoriev I."/>
        </authorList>
    </citation>
    <scope>NUCLEOTIDE SEQUENCE</scope>
    <source>
        <strain evidence="1">CBS 260.36</strain>
    </source>
</reference>
<dbReference type="AlphaFoldDB" id="A0A9P4J8U2"/>
<organism evidence="1 2">
    <name type="scientific">Myriangium duriaei CBS 260.36</name>
    <dbReference type="NCBI Taxonomy" id="1168546"/>
    <lineage>
        <taxon>Eukaryota</taxon>
        <taxon>Fungi</taxon>
        <taxon>Dikarya</taxon>
        <taxon>Ascomycota</taxon>
        <taxon>Pezizomycotina</taxon>
        <taxon>Dothideomycetes</taxon>
        <taxon>Dothideomycetidae</taxon>
        <taxon>Myriangiales</taxon>
        <taxon>Myriangiaceae</taxon>
        <taxon>Myriangium</taxon>
    </lineage>
</organism>